<keyword evidence="2" id="KW-0285">Flavoprotein</keyword>
<evidence type="ECO:0000256" key="5">
    <source>
        <dbReference type="ARBA" id="ARBA00023033"/>
    </source>
</evidence>
<gene>
    <name evidence="8" type="ORF">AWRI4233_LOCUS10065</name>
</gene>
<comment type="caution">
    <text evidence="8">The sequence shown here is derived from an EMBL/GenBank/DDBJ whole genome shotgun (WGS) entry which is preliminary data.</text>
</comment>
<feature type="non-terminal residue" evidence="8">
    <location>
        <position position="413"/>
    </location>
</feature>
<dbReference type="OrthoDB" id="47494at2759"/>
<name>A0A9N8KD18_9PEZI</name>
<accession>A0A9N8KD18</accession>
<dbReference type="Proteomes" id="UP000714618">
    <property type="component" value="Unassembled WGS sequence"/>
</dbReference>
<feature type="region of interest" description="Disordered" evidence="6">
    <location>
        <begin position="381"/>
        <end position="413"/>
    </location>
</feature>
<feature type="compositionally biased region" description="Basic and acidic residues" evidence="6">
    <location>
        <begin position="381"/>
        <end position="407"/>
    </location>
</feature>
<sequence>VTGLAIAHGLQKANIPYAIFDHEPNASSRPREWSMGLHWSIPLLQSLLPDNLSSRIHEAYVDPSLDWSQPPLNCMRMYNALTGEVMKELPVKGKIVRVSKRRLRALVAEGIDVKVMLTPDSIVSASGQHANGSQYDHSLSDLRYNNDNTVTAVFANGAEETGSLVVGADGSRSAVRKLLFSEADAAVKPLENVIHTNVTFQPGDKEKALFLRSAHPGDSSQDPSTWSFQMVSGWLGSRSSFSNPRSRLTELKRRGSLLCEPFKSAFDCLDNDLDVRFEELGCWETKEWDCRDGKVVLAGDAAHAMPPRLNHAIQDAYNLVNILIDHHNSSSATSDLASRLQSYAQEVSIRGSEEVRLSKQNAYMVLDWKVLEQSPVFKHALDRSPVDDTEHAETEDSETAKRVEKEITAMAGA</sequence>
<feature type="domain" description="FAD-binding" evidence="7">
    <location>
        <begin position="146"/>
        <end position="347"/>
    </location>
</feature>
<dbReference type="Pfam" id="PF01494">
    <property type="entry name" value="FAD_binding_3"/>
    <property type="match status" value="1"/>
</dbReference>
<dbReference type="EMBL" id="CAIJEO010000013">
    <property type="protein sequence ID" value="CAD0101240.1"/>
    <property type="molecule type" value="Genomic_DNA"/>
</dbReference>
<proteinExistence type="predicted"/>
<evidence type="ECO:0000256" key="2">
    <source>
        <dbReference type="ARBA" id="ARBA00022630"/>
    </source>
</evidence>
<dbReference type="GO" id="GO:0004497">
    <property type="term" value="F:monooxygenase activity"/>
    <property type="evidence" value="ECO:0007669"/>
    <property type="project" value="UniProtKB-KW"/>
</dbReference>
<evidence type="ECO:0000256" key="1">
    <source>
        <dbReference type="ARBA" id="ARBA00001974"/>
    </source>
</evidence>
<dbReference type="InterPro" id="IPR036188">
    <property type="entry name" value="FAD/NAD-bd_sf"/>
</dbReference>
<feature type="non-terminal residue" evidence="8">
    <location>
        <position position="1"/>
    </location>
</feature>
<dbReference type="InterPro" id="IPR002938">
    <property type="entry name" value="FAD-bd"/>
</dbReference>
<keyword evidence="5" id="KW-0503">Monooxygenase</keyword>
<dbReference type="Gene3D" id="3.50.50.60">
    <property type="entry name" value="FAD/NAD(P)-binding domain"/>
    <property type="match status" value="1"/>
</dbReference>
<protein>
    <recommendedName>
        <fullName evidence="7">FAD-binding domain-containing protein</fullName>
    </recommendedName>
</protein>
<evidence type="ECO:0000256" key="4">
    <source>
        <dbReference type="ARBA" id="ARBA00023002"/>
    </source>
</evidence>
<evidence type="ECO:0000313" key="9">
    <source>
        <dbReference type="Proteomes" id="UP000714618"/>
    </source>
</evidence>
<dbReference type="SUPFAM" id="SSF51905">
    <property type="entry name" value="FAD/NAD(P)-binding domain"/>
    <property type="match status" value="1"/>
</dbReference>
<comment type="cofactor">
    <cofactor evidence="1">
        <name>FAD</name>
        <dbReference type="ChEBI" id="CHEBI:57692"/>
    </cofactor>
</comment>
<evidence type="ECO:0000259" key="7">
    <source>
        <dbReference type="Pfam" id="PF01494"/>
    </source>
</evidence>
<keyword evidence="4" id="KW-0560">Oxidoreductase</keyword>
<dbReference type="PANTHER" id="PTHR47178:SF3">
    <property type="entry name" value="FAD-BINDING DOMAIN-CONTAINING PROTEIN"/>
    <property type="match status" value="1"/>
</dbReference>
<keyword evidence="9" id="KW-1185">Reference proteome</keyword>
<keyword evidence="3" id="KW-0274">FAD</keyword>
<reference evidence="8" key="1">
    <citation type="submission" date="2020-06" db="EMBL/GenBank/DDBJ databases">
        <authorList>
            <person name="Onetto C."/>
        </authorList>
    </citation>
    <scope>NUCLEOTIDE SEQUENCE</scope>
</reference>
<dbReference type="PRINTS" id="PR00420">
    <property type="entry name" value="RNGMNOXGNASE"/>
</dbReference>
<dbReference type="PANTHER" id="PTHR47178">
    <property type="entry name" value="MONOOXYGENASE, FAD-BINDING"/>
    <property type="match status" value="1"/>
</dbReference>
<dbReference type="GO" id="GO:0071949">
    <property type="term" value="F:FAD binding"/>
    <property type="evidence" value="ECO:0007669"/>
    <property type="project" value="InterPro"/>
</dbReference>
<evidence type="ECO:0000313" key="8">
    <source>
        <dbReference type="EMBL" id="CAD0101240.1"/>
    </source>
</evidence>
<organism evidence="8 9">
    <name type="scientific">Aureobasidium mustum</name>
    <dbReference type="NCBI Taxonomy" id="2773714"/>
    <lineage>
        <taxon>Eukaryota</taxon>
        <taxon>Fungi</taxon>
        <taxon>Dikarya</taxon>
        <taxon>Ascomycota</taxon>
        <taxon>Pezizomycotina</taxon>
        <taxon>Dothideomycetes</taxon>
        <taxon>Dothideomycetidae</taxon>
        <taxon>Dothideales</taxon>
        <taxon>Saccotheciaceae</taxon>
        <taxon>Aureobasidium</taxon>
    </lineage>
</organism>
<dbReference type="AlphaFoldDB" id="A0A9N8KD18"/>
<evidence type="ECO:0000256" key="3">
    <source>
        <dbReference type="ARBA" id="ARBA00022827"/>
    </source>
</evidence>
<evidence type="ECO:0000256" key="6">
    <source>
        <dbReference type="SAM" id="MobiDB-lite"/>
    </source>
</evidence>